<comment type="caution">
    <text evidence="2">The sequence shown here is derived from an EMBL/GenBank/DDBJ whole genome shotgun (WGS) entry which is preliminary data.</text>
</comment>
<evidence type="ECO:0000256" key="1">
    <source>
        <dbReference type="SAM" id="MobiDB-lite"/>
    </source>
</evidence>
<protein>
    <submittedName>
        <fullName evidence="2">(spotted green pufferfish) hypothetical protein</fullName>
    </submittedName>
</protein>
<accession>Q4SS82</accession>
<name>Q4SS82_TETNG</name>
<gene>
    <name evidence="2" type="ORF">GSTENG00013554001</name>
</gene>
<dbReference type="KEGG" id="tng:GSTEN00013554G001"/>
<feature type="region of interest" description="Disordered" evidence="1">
    <location>
        <begin position="41"/>
        <end position="84"/>
    </location>
</feature>
<reference evidence="2" key="2">
    <citation type="submission" date="2004-02" db="EMBL/GenBank/DDBJ databases">
        <authorList>
            <consortium name="Genoscope"/>
            <consortium name="Whitehead Institute Centre for Genome Research"/>
        </authorList>
    </citation>
    <scope>NUCLEOTIDE SEQUENCE</scope>
</reference>
<dbReference type="AlphaFoldDB" id="Q4SS82"/>
<proteinExistence type="predicted"/>
<dbReference type="EMBL" id="CAAE01014479">
    <property type="protein sequence ID" value="CAF96500.1"/>
    <property type="molecule type" value="Genomic_DNA"/>
</dbReference>
<evidence type="ECO:0000313" key="2">
    <source>
        <dbReference type="EMBL" id="CAF96500.1"/>
    </source>
</evidence>
<sequence>MSQIQKLPQQPRPAVVNKRALYLCLCFGMVMFCQRERKRDGKIQWSSPLGQEEQPRTLEPAGSDLPVQVCGHQHELQEPEERGP</sequence>
<dbReference type="OrthoDB" id="10519129at2759"/>
<organism evidence="2">
    <name type="scientific">Tetraodon nigroviridis</name>
    <name type="common">Spotted green pufferfish</name>
    <name type="synonym">Chelonodon nigroviridis</name>
    <dbReference type="NCBI Taxonomy" id="99883"/>
    <lineage>
        <taxon>Eukaryota</taxon>
        <taxon>Metazoa</taxon>
        <taxon>Chordata</taxon>
        <taxon>Craniata</taxon>
        <taxon>Vertebrata</taxon>
        <taxon>Euteleostomi</taxon>
        <taxon>Actinopterygii</taxon>
        <taxon>Neopterygii</taxon>
        <taxon>Teleostei</taxon>
        <taxon>Neoteleostei</taxon>
        <taxon>Acanthomorphata</taxon>
        <taxon>Eupercaria</taxon>
        <taxon>Tetraodontiformes</taxon>
        <taxon>Tetradontoidea</taxon>
        <taxon>Tetraodontidae</taxon>
        <taxon>Tetraodon</taxon>
    </lineage>
</organism>
<reference evidence="2" key="1">
    <citation type="journal article" date="2004" name="Nature">
        <title>Genome duplication in the teleost fish Tetraodon nigroviridis reveals the early vertebrate proto-karyotype.</title>
        <authorList>
            <person name="Jaillon O."/>
            <person name="Aury J.-M."/>
            <person name="Brunet F."/>
            <person name="Petit J.-L."/>
            <person name="Stange-Thomann N."/>
            <person name="Mauceli E."/>
            <person name="Bouneau L."/>
            <person name="Fischer C."/>
            <person name="Ozouf-Costaz C."/>
            <person name="Bernot A."/>
            <person name="Nicaud S."/>
            <person name="Jaffe D."/>
            <person name="Fisher S."/>
            <person name="Lutfalla G."/>
            <person name="Dossat C."/>
            <person name="Segurens B."/>
            <person name="Dasilva C."/>
            <person name="Salanoubat M."/>
            <person name="Levy M."/>
            <person name="Boudet N."/>
            <person name="Castellano S."/>
            <person name="Anthouard V."/>
            <person name="Jubin C."/>
            <person name="Castelli V."/>
            <person name="Katinka M."/>
            <person name="Vacherie B."/>
            <person name="Biemont C."/>
            <person name="Skalli Z."/>
            <person name="Cattolico L."/>
            <person name="Poulain J."/>
            <person name="De Berardinis V."/>
            <person name="Cruaud C."/>
            <person name="Duprat S."/>
            <person name="Brottier P."/>
            <person name="Coutanceau J.-P."/>
            <person name="Gouzy J."/>
            <person name="Parra G."/>
            <person name="Lardier G."/>
            <person name="Chapple C."/>
            <person name="McKernan K.J."/>
            <person name="McEwan P."/>
            <person name="Bosak S."/>
            <person name="Kellis M."/>
            <person name="Volff J.-N."/>
            <person name="Guigo R."/>
            <person name="Zody M.C."/>
            <person name="Mesirov J."/>
            <person name="Lindblad-Toh K."/>
            <person name="Birren B."/>
            <person name="Nusbaum C."/>
            <person name="Kahn D."/>
            <person name="Robinson-Rechavi M."/>
            <person name="Laudet V."/>
            <person name="Schachter V."/>
            <person name="Quetier F."/>
            <person name="Saurin W."/>
            <person name="Scarpelli C."/>
            <person name="Wincker P."/>
            <person name="Lander E.S."/>
            <person name="Weissenbach J."/>
            <person name="Roest Crollius H."/>
        </authorList>
    </citation>
    <scope>NUCLEOTIDE SEQUENCE [LARGE SCALE GENOMIC DNA]</scope>
</reference>
<feature type="compositionally biased region" description="Basic and acidic residues" evidence="1">
    <location>
        <begin position="72"/>
        <end position="84"/>
    </location>
</feature>